<dbReference type="Proteomes" id="UP000034727">
    <property type="component" value="Unassembled WGS sequence"/>
</dbReference>
<keyword evidence="1" id="KW-0472">Membrane</keyword>
<dbReference type="PANTHER" id="PTHR37309">
    <property type="entry name" value="SLR0284 PROTEIN"/>
    <property type="match status" value="1"/>
</dbReference>
<organism evidence="2 3">
    <name type="scientific">Candidatus Jorgensenbacteria bacterium GW2011_GWA2_45_9</name>
    <dbReference type="NCBI Taxonomy" id="1618663"/>
    <lineage>
        <taxon>Bacteria</taxon>
        <taxon>Candidatus Joergenseniibacteriota</taxon>
    </lineage>
</organism>
<evidence type="ECO:0008006" key="4">
    <source>
        <dbReference type="Google" id="ProtNLM"/>
    </source>
</evidence>
<gene>
    <name evidence="2" type="ORF">UX22_C0004G0020</name>
</gene>
<name>A0A0G1N590_9BACT</name>
<evidence type="ECO:0000313" key="2">
    <source>
        <dbReference type="EMBL" id="KKU15699.1"/>
    </source>
</evidence>
<dbReference type="AlphaFoldDB" id="A0A0G1N590"/>
<dbReference type="InterPro" id="IPR007165">
    <property type="entry name" value="Phage_holin_4_2"/>
</dbReference>
<dbReference type="EMBL" id="LCLJ01000004">
    <property type="protein sequence ID" value="KKU15699.1"/>
    <property type="molecule type" value="Genomic_DNA"/>
</dbReference>
<evidence type="ECO:0000313" key="3">
    <source>
        <dbReference type="Proteomes" id="UP000034727"/>
    </source>
</evidence>
<protein>
    <recommendedName>
        <fullName evidence="4">Phage holin family protein</fullName>
    </recommendedName>
</protein>
<reference evidence="2 3" key="1">
    <citation type="journal article" date="2015" name="Nature">
        <title>rRNA introns, odd ribosomes, and small enigmatic genomes across a large radiation of phyla.</title>
        <authorList>
            <person name="Brown C.T."/>
            <person name="Hug L.A."/>
            <person name="Thomas B.C."/>
            <person name="Sharon I."/>
            <person name="Castelle C.J."/>
            <person name="Singh A."/>
            <person name="Wilkins M.J."/>
            <person name="Williams K.H."/>
            <person name="Banfield J.F."/>
        </authorList>
    </citation>
    <scope>NUCLEOTIDE SEQUENCE [LARGE SCALE GENOMIC DNA]</scope>
</reference>
<feature type="transmembrane region" description="Helical" evidence="1">
    <location>
        <begin position="94"/>
        <end position="111"/>
    </location>
</feature>
<comment type="caution">
    <text evidence="2">The sequence shown here is derived from an EMBL/GenBank/DDBJ whole genome shotgun (WGS) entry which is preliminary data.</text>
</comment>
<keyword evidence="1" id="KW-0812">Transmembrane</keyword>
<feature type="transmembrane region" description="Helical" evidence="1">
    <location>
        <begin position="58"/>
        <end position="82"/>
    </location>
</feature>
<proteinExistence type="predicted"/>
<feature type="transmembrane region" description="Helical" evidence="1">
    <location>
        <begin position="31"/>
        <end position="51"/>
    </location>
</feature>
<sequence>MKIIGKLIMAVVSNSIAIYAAARFIDGVSFTGGFVDLGIAAAILTLINMFIRPVLKLIFGPVILLTLGLFLLAINALTVYLLDFWSAPINIEGYVPLFLASLLISAVNFLVTSGGKAAFKE</sequence>
<dbReference type="Pfam" id="PF04020">
    <property type="entry name" value="Phage_holin_4_2"/>
    <property type="match status" value="1"/>
</dbReference>
<dbReference type="PANTHER" id="PTHR37309:SF1">
    <property type="entry name" value="SLR0284 PROTEIN"/>
    <property type="match status" value="1"/>
</dbReference>
<keyword evidence="1" id="KW-1133">Transmembrane helix</keyword>
<feature type="transmembrane region" description="Helical" evidence="1">
    <location>
        <begin position="7"/>
        <end position="25"/>
    </location>
</feature>
<accession>A0A0G1N590</accession>
<evidence type="ECO:0000256" key="1">
    <source>
        <dbReference type="SAM" id="Phobius"/>
    </source>
</evidence>